<dbReference type="Proteomes" id="UP001447188">
    <property type="component" value="Unassembled WGS sequence"/>
</dbReference>
<evidence type="ECO:0000313" key="1">
    <source>
        <dbReference type="EMBL" id="KAL0631480.1"/>
    </source>
</evidence>
<name>A0ABR3G6T1_9PEZI</name>
<sequence length="114" mass="13067">MANLCEEKAGGFALRSMNHIDGVRGERTFATEEHVREAKQLIRELKYTNILDYLRQWQSLDLTIWRSGDVAKDEVELSLARIIICVVGRTAKFATDEEWVEKVLRVGLQEASMV</sequence>
<protein>
    <submittedName>
        <fullName evidence="1">Uncharacterized protein</fullName>
    </submittedName>
</protein>
<keyword evidence="2" id="KW-1185">Reference proteome</keyword>
<comment type="caution">
    <text evidence="1">The sequence shown here is derived from an EMBL/GenBank/DDBJ whole genome shotgun (WGS) entry which is preliminary data.</text>
</comment>
<evidence type="ECO:0000313" key="2">
    <source>
        <dbReference type="Proteomes" id="UP001447188"/>
    </source>
</evidence>
<dbReference type="EMBL" id="JBBBZM010000243">
    <property type="protein sequence ID" value="KAL0631480.1"/>
    <property type="molecule type" value="Genomic_DNA"/>
</dbReference>
<gene>
    <name evidence="1" type="ORF">Q9L58_009658</name>
</gene>
<accession>A0ABR3G6T1</accession>
<reference evidence="1 2" key="1">
    <citation type="submission" date="2024-02" db="EMBL/GenBank/DDBJ databases">
        <title>Discinaceae phylogenomics.</title>
        <authorList>
            <person name="Dirks A.C."/>
            <person name="James T.Y."/>
        </authorList>
    </citation>
    <scope>NUCLEOTIDE SEQUENCE [LARGE SCALE GENOMIC DNA]</scope>
    <source>
        <strain evidence="1 2">ACD0624</strain>
    </source>
</reference>
<proteinExistence type="predicted"/>
<organism evidence="1 2">
    <name type="scientific">Discina gigas</name>
    <dbReference type="NCBI Taxonomy" id="1032678"/>
    <lineage>
        <taxon>Eukaryota</taxon>
        <taxon>Fungi</taxon>
        <taxon>Dikarya</taxon>
        <taxon>Ascomycota</taxon>
        <taxon>Pezizomycotina</taxon>
        <taxon>Pezizomycetes</taxon>
        <taxon>Pezizales</taxon>
        <taxon>Discinaceae</taxon>
        <taxon>Discina</taxon>
    </lineage>
</organism>